<sequence length="256" mass="27612">MVVDQNEQCRIGVIVADVVADVTGPRKPRGLRHRGSRLLTGVLVAVLAGACTTVEMPEPSATAPAPSGHGSVDVAHIAESQPKPDTPGVRFAYFALFSRSTSATDKTAVPGLRLDETRSAAAAEPSPSCASRRSVSDTTFPPGDRDRSPRRRDRLPDARQVAQLVRYTRRRIRVPGRWYWKKSETAHYLYTQTSTSRRRPASPRPSRNTGPWSPGTGLRTSRPAKTPTPPSTPPSTSPRPLGAVPGLNRVRGVADG</sequence>
<reference evidence="3" key="1">
    <citation type="journal article" date="2019" name="Int. J. Syst. Evol. Microbiol.">
        <title>The Global Catalogue of Microorganisms (GCM) 10K type strain sequencing project: providing services to taxonomists for standard genome sequencing and annotation.</title>
        <authorList>
            <consortium name="The Broad Institute Genomics Platform"/>
            <consortium name="The Broad Institute Genome Sequencing Center for Infectious Disease"/>
            <person name="Wu L."/>
            <person name="Ma J."/>
        </authorList>
    </citation>
    <scope>NUCLEOTIDE SEQUENCE [LARGE SCALE GENOMIC DNA]</scope>
    <source>
        <strain evidence="3">JCM 18304</strain>
    </source>
</reference>
<organism evidence="2 3">
    <name type="scientific">Rugosimonospora acidiphila</name>
    <dbReference type="NCBI Taxonomy" id="556531"/>
    <lineage>
        <taxon>Bacteria</taxon>
        <taxon>Bacillati</taxon>
        <taxon>Actinomycetota</taxon>
        <taxon>Actinomycetes</taxon>
        <taxon>Micromonosporales</taxon>
        <taxon>Micromonosporaceae</taxon>
        <taxon>Rugosimonospora</taxon>
    </lineage>
</organism>
<feature type="region of interest" description="Disordered" evidence="1">
    <location>
        <begin position="105"/>
        <end position="159"/>
    </location>
</feature>
<feature type="compositionally biased region" description="Pro residues" evidence="1">
    <location>
        <begin position="226"/>
        <end position="237"/>
    </location>
</feature>
<name>A0ABP9S7G9_9ACTN</name>
<dbReference type="EMBL" id="BAABJQ010000016">
    <property type="protein sequence ID" value="GAA5192041.1"/>
    <property type="molecule type" value="Genomic_DNA"/>
</dbReference>
<feature type="region of interest" description="Disordered" evidence="1">
    <location>
        <begin position="191"/>
        <end position="256"/>
    </location>
</feature>
<gene>
    <name evidence="2" type="ORF">GCM10023322_50770</name>
</gene>
<evidence type="ECO:0000313" key="3">
    <source>
        <dbReference type="Proteomes" id="UP001501570"/>
    </source>
</evidence>
<accession>A0ABP9S7G9</accession>
<proteinExistence type="predicted"/>
<feature type="compositionally biased region" description="Low complexity" evidence="1">
    <location>
        <begin position="119"/>
        <end position="133"/>
    </location>
</feature>
<comment type="caution">
    <text evidence="2">The sequence shown here is derived from an EMBL/GenBank/DDBJ whole genome shotgun (WGS) entry which is preliminary data.</text>
</comment>
<protein>
    <submittedName>
        <fullName evidence="2">Uncharacterized protein</fullName>
    </submittedName>
</protein>
<evidence type="ECO:0000313" key="2">
    <source>
        <dbReference type="EMBL" id="GAA5192041.1"/>
    </source>
</evidence>
<evidence type="ECO:0000256" key="1">
    <source>
        <dbReference type="SAM" id="MobiDB-lite"/>
    </source>
</evidence>
<dbReference type="Proteomes" id="UP001501570">
    <property type="component" value="Unassembled WGS sequence"/>
</dbReference>
<keyword evidence="3" id="KW-1185">Reference proteome</keyword>